<dbReference type="InterPro" id="IPR029044">
    <property type="entry name" value="Nucleotide-diphossugar_trans"/>
</dbReference>
<accession>A0A0D0K0Z9</accession>
<feature type="domain" description="Glycosyltransferase 2-like" evidence="1">
    <location>
        <begin position="16"/>
        <end position="125"/>
    </location>
</feature>
<name>A0A0D0K0Z9_AGRTU</name>
<evidence type="ECO:0000259" key="1">
    <source>
        <dbReference type="Pfam" id="PF00535"/>
    </source>
</evidence>
<dbReference type="CDD" id="cd00761">
    <property type="entry name" value="Glyco_tranf_GTA_type"/>
    <property type="match status" value="1"/>
</dbReference>
<dbReference type="Proteomes" id="UP000035017">
    <property type="component" value="Unassembled WGS sequence"/>
</dbReference>
<dbReference type="InterPro" id="IPR001173">
    <property type="entry name" value="Glyco_trans_2-like"/>
</dbReference>
<organism evidence="2 3">
    <name type="scientific">Agrobacterium tumefaciens</name>
    <dbReference type="NCBI Taxonomy" id="358"/>
    <lineage>
        <taxon>Bacteria</taxon>
        <taxon>Pseudomonadati</taxon>
        <taxon>Pseudomonadota</taxon>
        <taxon>Alphaproteobacteria</taxon>
        <taxon>Hyphomicrobiales</taxon>
        <taxon>Rhizobiaceae</taxon>
        <taxon>Rhizobium/Agrobacterium group</taxon>
        <taxon>Agrobacterium</taxon>
        <taxon>Agrobacterium tumefaciens complex</taxon>
    </lineage>
</organism>
<dbReference type="AlphaFoldDB" id="A0A0D0K0Z9"/>
<sequence length="407" mass="46730">MQQAAVAMSSSEILLSICVPTYNRQFLLERNINFHLEWFRRLGMSFEIVVVDDCSTDGTADYIKTLADIPEVSPYRRIKNSGFVSNYAFAMRRARGRYAVFLGDDDLLIPEKVKQYVEIMEAEPGIGMVQAPWLLVDARGGQRDIGPFYRIPGPTRHSRGDFSSLLSFVFNHHVFPEFLIVRRDVLAKSISSATPFIFWAYLYTARALDKADILFMPEPFARVTAISDDPRMQQGNNECMFQWDTYRGGIEYLAAQMWKDKVPSTHERDDFFRRLTEFMLHRQGVALRLHIDARNWPEAYILYNRMAAYQTVVLKDTTSDTIRKIAGLVVAAKEAAAFSDLPIILDPIVGNEIVELLPQALKDRITREIPTRDDGPRAWLRFDPRFGEPLARKDAAFDLSTYLDQFI</sequence>
<reference evidence="2 3" key="1">
    <citation type="submission" date="2014-12" db="EMBL/GenBank/DDBJ databases">
        <title>16Stimator: statistical estimation of ribosomal gene copy numbers from draft genome assemblies.</title>
        <authorList>
            <person name="Perisin M.A."/>
            <person name="Vetter M."/>
            <person name="Gilbert J.A."/>
            <person name="Bergelson J."/>
        </authorList>
    </citation>
    <scope>NUCLEOTIDE SEQUENCE [LARGE SCALE GENOMIC DNA]</scope>
    <source>
        <strain evidence="2 3">MEJ076</strain>
    </source>
</reference>
<protein>
    <recommendedName>
        <fullName evidence="1">Glycosyltransferase 2-like domain-containing protein</fullName>
    </recommendedName>
</protein>
<comment type="caution">
    <text evidence="2">The sequence shown here is derived from an EMBL/GenBank/DDBJ whole genome shotgun (WGS) entry which is preliminary data.</text>
</comment>
<dbReference type="Gene3D" id="3.90.550.10">
    <property type="entry name" value="Spore Coat Polysaccharide Biosynthesis Protein SpsA, Chain A"/>
    <property type="match status" value="1"/>
</dbReference>
<dbReference type="SUPFAM" id="SSF53448">
    <property type="entry name" value="Nucleotide-diphospho-sugar transferases"/>
    <property type="match status" value="1"/>
</dbReference>
<dbReference type="GO" id="GO:0016758">
    <property type="term" value="F:hexosyltransferase activity"/>
    <property type="evidence" value="ECO:0007669"/>
    <property type="project" value="UniProtKB-ARBA"/>
</dbReference>
<evidence type="ECO:0000313" key="3">
    <source>
        <dbReference type="Proteomes" id="UP000035017"/>
    </source>
</evidence>
<dbReference type="EMBL" id="JXQV01000012">
    <property type="protein sequence ID" value="KIQ01836.1"/>
    <property type="molecule type" value="Genomic_DNA"/>
</dbReference>
<dbReference type="PANTHER" id="PTHR22916">
    <property type="entry name" value="GLYCOSYLTRANSFERASE"/>
    <property type="match status" value="1"/>
</dbReference>
<dbReference type="PANTHER" id="PTHR22916:SF3">
    <property type="entry name" value="UDP-GLCNAC:BETAGAL BETA-1,3-N-ACETYLGLUCOSAMINYLTRANSFERASE-LIKE PROTEIN 1"/>
    <property type="match status" value="1"/>
</dbReference>
<dbReference type="Pfam" id="PF00535">
    <property type="entry name" value="Glycos_transf_2"/>
    <property type="match status" value="1"/>
</dbReference>
<dbReference type="OrthoDB" id="396512at2"/>
<gene>
    <name evidence="2" type="ORF">RU07_13870</name>
</gene>
<proteinExistence type="predicted"/>
<evidence type="ECO:0000313" key="2">
    <source>
        <dbReference type="EMBL" id="KIQ01836.1"/>
    </source>
</evidence>